<gene>
    <name evidence="5" type="ORF">ESB13_18325</name>
</gene>
<dbReference type="InterPro" id="IPR036249">
    <property type="entry name" value="Thioredoxin-like_sf"/>
</dbReference>
<dbReference type="InterPro" id="IPR013740">
    <property type="entry name" value="Redoxin"/>
</dbReference>
<accession>A0A4V1M9M7</accession>
<reference evidence="5 6" key="1">
    <citation type="submission" date="2019-01" db="EMBL/GenBank/DDBJ databases">
        <title>Filimonas sp. strain TTM-71.</title>
        <authorList>
            <person name="Chen W.-M."/>
        </authorList>
    </citation>
    <scope>NUCLEOTIDE SEQUENCE [LARGE SCALE GENOMIC DNA]</scope>
    <source>
        <strain evidence="5 6">TTM-71</strain>
    </source>
</reference>
<protein>
    <recommendedName>
        <fullName evidence="4">Redoxin domain-containing protein</fullName>
    </recommendedName>
</protein>
<feature type="domain" description="Redoxin" evidence="4">
    <location>
        <begin position="29"/>
        <end position="160"/>
    </location>
</feature>
<evidence type="ECO:0000256" key="3">
    <source>
        <dbReference type="ARBA" id="ARBA00023284"/>
    </source>
</evidence>
<dbReference type="Proteomes" id="UP000290545">
    <property type="component" value="Unassembled WGS sequence"/>
</dbReference>
<sequence length="167" mass="19091">MKHILAYILLATTIACSNKNGAQIIKTGKEGTDMPTFNMTMTDTITAISIPLSQNQNNSFLMYFSPTCPYCKMETRRIINNIEKLKKTSFIFITEKKHIKNINKFISEFKTKNFSNISIAVDTGRAFIKYFRPMQMPFSAIYDKNKKLQQVYVGAMSKNSILNACKI</sequence>
<dbReference type="GO" id="GO:0030313">
    <property type="term" value="C:cell envelope"/>
    <property type="evidence" value="ECO:0007669"/>
    <property type="project" value="UniProtKB-SubCell"/>
</dbReference>
<dbReference type="GO" id="GO:0016491">
    <property type="term" value="F:oxidoreductase activity"/>
    <property type="evidence" value="ECO:0007669"/>
    <property type="project" value="InterPro"/>
</dbReference>
<dbReference type="RefSeq" id="WP_129005147.1">
    <property type="nucleotide sequence ID" value="NZ_SDHZ01000003.1"/>
</dbReference>
<dbReference type="PROSITE" id="PS51257">
    <property type="entry name" value="PROKAR_LIPOPROTEIN"/>
    <property type="match status" value="1"/>
</dbReference>
<proteinExistence type="predicted"/>
<dbReference type="SUPFAM" id="SSF52833">
    <property type="entry name" value="Thioredoxin-like"/>
    <property type="match status" value="1"/>
</dbReference>
<dbReference type="GO" id="GO:0017004">
    <property type="term" value="P:cytochrome complex assembly"/>
    <property type="evidence" value="ECO:0007669"/>
    <property type="project" value="UniProtKB-KW"/>
</dbReference>
<comment type="caution">
    <text evidence="5">The sequence shown here is derived from an EMBL/GenBank/DDBJ whole genome shotgun (WGS) entry which is preliminary data.</text>
</comment>
<dbReference type="InterPro" id="IPR017937">
    <property type="entry name" value="Thioredoxin_CS"/>
</dbReference>
<dbReference type="Gene3D" id="3.40.30.10">
    <property type="entry name" value="Glutaredoxin"/>
    <property type="match status" value="1"/>
</dbReference>
<keyword evidence="3" id="KW-0676">Redox-active center</keyword>
<evidence type="ECO:0000259" key="4">
    <source>
        <dbReference type="Pfam" id="PF08534"/>
    </source>
</evidence>
<dbReference type="OrthoDB" id="662072at2"/>
<dbReference type="Pfam" id="PF08534">
    <property type="entry name" value="Redoxin"/>
    <property type="match status" value="1"/>
</dbReference>
<keyword evidence="2" id="KW-0201">Cytochrome c-type biogenesis</keyword>
<evidence type="ECO:0000313" key="5">
    <source>
        <dbReference type="EMBL" id="RXK81750.1"/>
    </source>
</evidence>
<dbReference type="EMBL" id="SDHZ01000003">
    <property type="protein sequence ID" value="RXK81750.1"/>
    <property type="molecule type" value="Genomic_DNA"/>
</dbReference>
<evidence type="ECO:0000313" key="6">
    <source>
        <dbReference type="Proteomes" id="UP000290545"/>
    </source>
</evidence>
<keyword evidence="6" id="KW-1185">Reference proteome</keyword>
<organism evidence="5 6">
    <name type="scientific">Filimonas effusa</name>
    <dbReference type="NCBI Taxonomy" id="2508721"/>
    <lineage>
        <taxon>Bacteria</taxon>
        <taxon>Pseudomonadati</taxon>
        <taxon>Bacteroidota</taxon>
        <taxon>Chitinophagia</taxon>
        <taxon>Chitinophagales</taxon>
        <taxon>Chitinophagaceae</taxon>
        <taxon>Filimonas</taxon>
    </lineage>
</organism>
<comment type="subcellular location">
    <subcellularLocation>
        <location evidence="1">Cell envelope</location>
    </subcellularLocation>
</comment>
<dbReference type="PROSITE" id="PS00194">
    <property type="entry name" value="THIOREDOXIN_1"/>
    <property type="match status" value="1"/>
</dbReference>
<name>A0A4V1M9M7_9BACT</name>
<evidence type="ECO:0000256" key="2">
    <source>
        <dbReference type="ARBA" id="ARBA00022748"/>
    </source>
</evidence>
<evidence type="ECO:0000256" key="1">
    <source>
        <dbReference type="ARBA" id="ARBA00004196"/>
    </source>
</evidence>
<dbReference type="AlphaFoldDB" id="A0A4V1M9M7"/>